<evidence type="ECO:0000256" key="21">
    <source>
        <dbReference type="PROSITE-ProRule" id="PRU10141"/>
    </source>
</evidence>
<evidence type="ECO:0000256" key="15">
    <source>
        <dbReference type="ARBA" id="ARBA00022989"/>
    </source>
</evidence>
<keyword evidence="18" id="KW-0325">Glycoprotein</keyword>
<dbReference type="GO" id="GO:0005524">
    <property type="term" value="F:ATP binding"/>
    <property type="evidence" value="ECO:0007669"/>
    <property type="project" value="UniProtKB-UniRule"/>
</dbReference>
<dbReference type="Pfam" id="PF08263">
    <property type="entry name" value="LRRNT_2"/>
    <property type="match status" value="1"/>
</dbReference>
<dbReference type="SUPFAM" id="SSF56112">
    <property type="entry name" value="Protein kinase-like (PK-like)"/>
    <property type="match status" value="1"/>
</dbReference>
<dbReference type="FunFam" id="3.80.10.10:FF:000400">
    <property type="entry name" value="Nuclear pore complex protein NUP107"/>
    <property type="match status" value="1"/>
</dbReference>
<dbReference type="FunFam" id="1.10.510.10:FF:000358">
    <property type="entry name" value="Putative leucine-rich repeat receptor-like serine/threonine-protein kinase"/>
    <property type="match status" value="1"/>
</dbReference>
<dbReference type="CDD" id="cd14066">
    <property type="entry name" value="STKc_IRAK"/>
    <property type="match status" value="1"/>
</dbReference>
<evidence type="ECO:0000256" key="1">
    <source>
        <dbReference type="ARBA" id="ARBA00004162"/>
    </source>
</evidence>
<evidence type="ECO:0000259" key="23">
    <source>
        <dbReference type="PROSITE" id="PS50011"/>
    </source>
</evidence>
<dbReference type="Gene3D" id="1.10.510.10">
    <property type="entry name" value="Transferase(Phosphotransferase) domain 1"/>
    <property type="match status" value="1"/>
</dbReference>
<keyword evidence="14 21" id="KW-0067">ATP-binding</keyword>
<evidence type="ECO:0000256" key="18">
    <source>
        <dbReference type="ARBA" id="ARBA00023180"/>
    </source>
</evidence>
<dbReference type="Proteomes" id="UP001497457">
    <property type="component" value="Chromosome 24b"/>
</dbReference>
<sequence>MYVSSAFQNNELFDQNDADKLQIPLLQYLLVAHKYLCMHRDCIGAYLTEINILAPMVAGGNSVQLLLLATLILSALVAGHVSSSSPNPARTQVNGSNSDLDALLGFRSLLYEPLGVLANSWTPNVSFCSWVGVSCSRRRQRVSSLSLPDMGLQGELSPHLGNLSFLSMLNLTNNSLTGTIPDDLGRLRRLRYLSLEENSLVDAIPPSIGNLTRLKSLYLGTNNLSKQIPPDLLQNLSSLQRISVDDNDLSGHMPPYLFNNTPSLRVVSFAYNNLFGPIPHGVGSLTMLEFLGLGYNQFSGTVPPAIYNMSLLQILTLDHNKLSGAIPSNQTFRLPALRELYAHDAKLAGRIPFGLAGCRYLQLVDLSSNYFIDIVPSWLAQLPHLTALYLDTNHLVGSIPHVLSNLTRLTLLDLSFCNLTGEIPTELGLMTELSYLHLGNNLLTSSIPASFGNLTQVFFLGLASNQLSGSVPETLGNMLTLYYLELTDNNLQGNLQYILSSLSNCRQLRELHMSNNTFSGGIPDHVGNLSQQLRLFTVGYNKLAGTVPSTLSNLSSLEIIYLPGNLLTGEIPESITLMQNLAWLDISINDIVGPIPTQIGALSSLLRLYLQGNKLSGPIPDSIGNLSSLEYIGLSDNQLNASIPVNLFRLGKLIDLNLSNNSFAGTIPTDFNGLEQADAIDFSSNFLIGSIPESFGKIRMLTYLNLSHNFFDDSIPTSFRSLTSLATLDLSSNNIYGTIPTFLANFTYLTTLNLSFNKLEGKIPEGGIFSNITLQSLIGNAGLCDAPHLGLLPCHLKPHSTNSNRRFMKFWIPAVTISFGSVVFLIYLAIRRILKKGEVQDSVTDLGDMLSHRLVSYHELVRATENFSDYNVLGTGSFGKVYKGQLSTGLIVAIKVLDMQLEKAIGSFDAECRVLHMARHRNLIRILSTCSNLDFRALVLQYMPNGSLEMLLHSESERNLRFLRRLDIMIDVSMAMEYLHHEYHEVVLHCDLKPSNVLFDEDLTAHVADFGIAKLLLGDEDTKITASMPGTLGYMAPEYASLGRASRKSDVFSYGIMLLEVFTGKRPTDSMFVGEMTIRHWVHRMLPSELDCILDHRLLHDAYSARDLNNFLLPIFELGLLCSNDAPYQRLSMSNVVVALKKIKNDYIKSIPETEQSAAQ</sequence>
<reference evidence="24 25" key="2">
    <citation type="submission" date="2024-10" db="EMBL/GenBank/DDBJ databases">
        <authorList>
            <person name="Ryan C."/>
        </authorList>
    </citation>
    <scope>NUCLEOTIDE SEQUENCE [LARGE SCALE GENOMIC DNA]</scope>
</reference>
<keyword evidence="4" id="KW-1003">Cell membrane</keyword>
<dbReference type="InterPro" id="IPR017441">
    <property type="entry name" value="Protein_kinase_ATP_BS"/>
</dbReference>
<dbReference type="Pfam" id="PF23598">
    <property type="entry name" value="LRR_14"/>
    <property type="match status" value="1"/>
</dbReference>
<evidence type="ECO:0000256" key="16">
    <source>
        <dbReference type="ARBA" id="ARBA00023136"/>
    </source>
</evidence>
<keyword evidence="15 22" id="KW-1133">Transmembrane helix</keyword>
<dbReference type="SUPFAM" id="SSF52058">
    <property type="entry name" value="L domain-like"/>
    <property type="match status" value="3"/>
</dbReference>
<feature type="domain" description="Protein kinase" evidence="23">
    <location>
        <begin position="867"/>
        <end position="1148"/>
    </location>
</feature>
<evidence type="ECO:0000256" key="20">
    <source>
        <dbReference type="ARBA" id="ARBA00048679"/>
    </source>
</evidence>
<proteinExistence type="inferred from homology"/>
<reference evidence="25" key="1">
    <citation type="submission" date="2024-06" db="EMBL/GenBank/DDBJ databases">
        <authorList>
            <person name="Ryan C."/>
        </authorList>
    </citation>
    <scope>NUCLEOTIDE SEQUENCE [LARGE SCALE GENOMIC DNA]</scope>
</reference>
<dbReference type="AlphaFoldDB" id="A0ABC9B867"/>
<dbReference type="InterPro" id="IPR001611">
    <property type="entry name" value="Leu-rich_rpt"/>
</dbReference>
<comment type="catalytic activity">
    <reaction evidence="20">
        <text>L-seryl-[protein] + ATP = O-phospho-L-seryl-[protein] + ADP + H(+)</text>
        <dbReference type="Rhea" id="RHEA:17989"/>
        <dbReference type="Rhea" id="RHEA-COMP:9863"/>
        <dbReference type="Rhea" id="RHEA-COMP:11604"/>
        <dbReference type="ChEBI" id="CHEBI:15378"/>
        <dbReference type="ChEBI" id="CHEBI:29999"/>
        <dbReference type="ChEBI" id="CHEBI:30616"/>
        <dbReference type="ChEBI" id="CHEBI:83421"/>
        <dbReference type="ChEBI" id="CHEBI:456216"/>
        <dbReference type="EC" id="2.7.11.1"/>
    </reaction>
</comment>
<dbReference type="PANTHER" id="PTHR27008">
    <property type="entry name" value="OS04G0122200 PROTEIN"/>
    <property type="match status" value="1"/>
</dbReference>
<evidence type="ECO:0000313" key="24">
    <source>
        <dbReference type="EMBL" id="CAL4995466.1"/>
    </source>
</evidence>
<dbReference type="PANTHER" id="PTHR27008:SF497">
    <property type="entry name" value="OS11G0695000 PROTEIN"/>
    <property type="match status" value="1"/>
</dbReference>
<dbReference type="Pfam" id="PF00069">
    <property type="entry name" value="Pkinase"/>
    <property type="match status" value="1"/>
</dbReference>
<dbReference type="InterPro" id="IPR013210">
    <property type="entry name" value="LRR_N_plant-typ"/>
</dbReference>
<comment type="subcellular location">
    <subcellularLocation>
        <location evidence="1">Cell membrane</location>
        <topology evidence="1">Single-pass membrane protein</topology>
    </subcellularLocation>
</comment>
<evidence type="ECO:0000256" key="2">
    <source>
        <dbReference type="ARBA" id="ARBA00008684"/>
    </source>
</evidence>
<dbReference type="InterPro" id="IPR051809">
    <property type="entry name" value="Plant_receptor-like_S/T_kinase"/>
</dbReference>
<evidence type="ECO:0000256" key="22">
    <source>
        <dbReference type="SAM" id="Phobius"/>
    </source>
</evidence>
<evidence type="ECO:0000256" key="3">
    <source>
        <dbReference type="ARBA" id="ARBA00012513"/>
    </source>
</evidence>
<evidence type="ECO:0000256" key="8">
    <source>
        <dbReference type="ARBA" id="ARBA00022679"/>
    </source>
</evidence>
<dbReference type="InterPro" id="IPR011009">
    <property type="entry name" value="Kinase-like_dom_sf"/>
</dbReference>
<dbReference type="InterPro" id="IPR055414">
    <property type="entry name" value="LRR_R13L4/SHOC2-like"/>
</dbReference>
<keyword evidence="13" id="KW-0418">Kinase</keyword>
<evidence type="ECO:0000256" key="7">
    <source>
        <dbReference type="ARBA" id="ARBA00022614"/>
    </source>
</evidence>
<dbReference type="EMBL" id="OZ075134">
    <property type="protein sequence ID" value="CAL4995466.1"/>
    <property type="molecule type" value="Genomic_DNA"/>
</dbReference>
<evidence type="ECO:0000256" key="14">
    <source>
        <dbReference type="ARBA" id="ARBA00022840"/>
    </source>
</evidence>
<protein>
    <recommendedName>
        <fullName evidence="3">non-specific serine/threonine protein kinase</fullName>
        <ecNumber evidence="3">2.7.11.1</ecNumber>
    </recommendedName>
</protein>
<keyword evidence="5" id="KW-0723">Serine/threonine-protein kinase</keyword>
<evidence type="ECO:0000256" key="9">
    <source>
        <dbReference type="ARBA" id="ARBA00022692"/>
    </source>
</evidence>
<evidence type="ECO:0000256" key="5">
    <source>
        <dbReference type="ARBA" id="ARBA00022527"/>
    </source>
</evidence>
<dbReference type="InterPro" id="IPR032675">
    <property type="entry name" value="LRR_dom_sf"/>
</dbReference>
<comment type="similarity">
    <text evidence="2">Belongs to the protein kinase superfamily. Ser/Thr protein kinase family.</text>
</comment>
<name>A0ABC9B867_9POAL</name>
<dbReference type="Pfam" id="PF13855">
    <property type="entry name" value="LRR_8"/>
    <property type="match status" value="2"/>
</dbReference>
<keyword evidence="12 21" id="KW-0547">Nucleotide-binding</keyword>
<dbReference type="InterPro" id="IPR003591">
    <property type="entry name" value="Leu-rich_rpt_typical-subtyp"/>
</dbReference>
<evidence type="ECO:0000256" key="12">
    <source>
        <dbReference type="ARBA" id="ARBA00022741"/>
    </source>
</evidence>
<keyword evidence="25" id="KW-1185">Reference proteome</keyword>
<dbReference type="FunFam" id="3.80.10.10:FF:000317">
    <property type="entry name" value="Inactive leucine-rich repeat receptor-like protein kinase"/>
    <property type="match status" value="1"/>
</dbReference>
<evidence type="ECO:0000256" key="17">
    <source>
        <dbReference type="ARBA" id="ARBA00023170"/>
    </source>
</evidence>
<organism evidence="24 25">
    <name type="scientific">Urochloa decumbens</name>
    <dbReference type="NCBI Taxonomy" id="240449"/>
    <lineage>
        <taxon>Eukaryota</taxon>
        <taxon>Viridiplantae</taxon>
        <taxon>Streptophyta</taxon>
        <taxon>Embryophyta</taxon>
        <taxon>Tracheophyta</taxon>
        <taxon>Spermatophyta</taxon>
        <taxon>Magnoliopsida</taxon>
        <taxon>Liliopsida</taxon>
        <taxon>Poales</taxon>
        <taxon>Poaceae</taxon>
        <taxon>PACMAD clade</taxon>
        <taxon>Panicoideae</taxon>
        <taxon>Panicodae</taxon>
        <taxon>Paniceae</taxon>
        <taxon>Melinidinae</taxon>
        <taxon>Urochloa</taxon>
    </lineage>
</organism>
<dbReference type="SMART" id="SM00369">
    <property type="entry name" value="LRR_TYP"/>
    <property type="match status" value="12"/>
</dbReference>
<dbReference type="InterPro" id="IPR008271">
    <property type="entry name" value="Ser/Thr_kinase_AS"/>
</dbReference>
<dbReference type="PROSITE" id="PS00107">
    <property type="entry name" value="PROTEIN_KINASE_ATP"/>
    <property type="match status" value="1"/>
</dbReference>
<comment type="catalytic activity">
    <reaction evidence="19">
        <text>L-threonyl-[protein] + ATP = O-phospho-L-threonyl-[protein] + ADP + H(+)</text>
        <dbReference type="Rhea" id="RHEA:46608"/>
        <dbReference type="Rhea" id="RHEA-COMP:11060"/>
        <dbReference type="Rhea" id="RHEA-COMP:11605"/>
        <dbReference type="ChEBI" id="CHEBI:15378"/>
        <dbReference type="ChEBI" id="CHEBI:30013"/>
        <dbReference type="ChEBI" id="CHEBI:30616"/>
        <dbReference type="ChEBI" id="CHEBI:61977"/>
        <dbReference type="ChEBI" id="CHEBI:456216"/>
        <dbReference type="EC" id="2.7.11.1"/>
    </reaction>
</comment>
<keyword evidence="16 22" id="KW-0472">Membrane</keyword>
<keyword evidence="11" id="KW-0677">Repeat</keyword>
<evidence type="ECO:0000256" key="4">
    <source>
        <dbReference type="ARBA" id="ARBA00022475"/>
    </source>
</evidence>
<gene>
    <name evidence="24" type="ORF">URODEC1_LOCUS62360</name>
</gene>
<dbReference type="PROSITE" id="PS50011">
    <property type="entry name" value="PROTEIN_KINASE_DOM"/>
    <property type="match status" value="1"/>
</dbReference>
<evidence type="ECO:0000256" key="6">
    <source>
        <dbReference type="ARBA" id="ARBA00022553"/>
    </source>
</evidence>
<accession>A0ABC9B867</accession>
<dbReference type="SMART" id="SM00220">
    <property type="entry name" value="S_TKc"/>
    <property type="match status" value="1"/>
</dbReference>
<evidence type="ECO:0000256" key="13">
    <source>
        <dbReference type="ARBA" id="ARBA00022777"/>
    </source>
</evidence>
<dbReference type="GO" id="GO:0004674">
    <property type="term" value="F:protein serine/threonine kinase activity"/>
    <property type="evidence" value="ECO:0007669"/>
    <property type="project" value="UniProtKB-KW"/>
</dbReference>
<evidence type="ECO:0000256" key="10">
    <source>
        <dbReference type="ARBA" id="ARBA00022729"/>
    </source>
</evidence>
<dbReference type="FunFam" id="3.80.10.10:FF:000041">
    <property type="entry name" value="LRR receptor-like serine/threonine-protein kinase ERECTA"/>
    <property type="match status" value="2"/>
</dbReference>
<keyword evidence="7" id="KW-0433">Leucine-rich repeat</keyword>
<dbReference type="PROSITE" id="PS00108">
    <property type="entry name" value="PROTEIN_KINASE_ST"/>
    <property type="match status" value="1"/>
</dbReference>
<evidence type="ECO:0000313" key="25">
    <source>
        <dbReference type="Proteomes" id="UP001497457"/>
    </source>
</evidence>
<keyword evidence="10" id="KW-0732">Signal</keyword>
<dbReference type="FunFam" id="3.30.200.20:FF:000661">
    <property type="entry name" value="Serine-threonine protein kinase plant-type"/>
    <property type="match status" value="1"/>
</dbReference>
<keyword evidence="8" id="KW-0808">Transferase</keyword>
<evidence type="ECO:0000256" key="19">
    <source>
        <dbReference type="ARBA" id="ARBA00047899"/>
    </source>
</evidence>
<dbReference type="GO" id="GO:0005886">
    <property type="term" value="C:plasma membrane"/>
    <property type="evidence" value="ECO:0007669"/>
    <property type="project" value="UniProtKB-SubCell"/>
</dbReference>
<dbReference type="InterPro" id="IPR000719">
    <property type="entry name" value="Prot_kinase_dom"/>
</dbReference>
<keyword evidence="9 22" id="KW-0812">Transmembrane</keyword>
<dbReference type="Gene3D" id="3.80.10.10">
    <property type="entry name" value="Ribonuclease Inhibitor"/>
    <property type="match status" value="4"/>
</dbReference>
<dbReference type="Gene3D" id="3.30.200.20">
    <property type="entry name" value="Phosphorylase Kinase, domain 1"/>
    <property type="match status" value="1"/>
</dbReference>
<dbReference type="Pfam" id="PF00560">
    <property type="entry name" value="LRR_1"/>
    <property type="match status" value="3"/>
</dbReference>
<keyword evidence="6" id="KW-0597">Phosphoprotein</keyword>
<feature type="binding site" evidence="21">
    <location>
        <position position="895"/>
    </location>
    <ligand>
        <name>ATP</name>
        <dbReference type="ChEBI" id="CHEBI:30616"/>
    </ligand>
</feature>
<evidence type="ECO:0000256" key="11">
    <source>
        <dbReference type="ARBA" id="ARBA00022737"/>
    </source>
</evidence>
<feature type="transmembrane region" description="Helical" evidence="22">
    <location>
        <begin position="810"/>
        <end position="830"/>
    </location>
</feature>
<dbReference type="EC" id="2.7.11.1" evidence="3"/>
<keyword evidence="17" id="KW-0675">Receptor</keyword>